<evidence type="ECO:0000256" key="3">
    <source>
        <dbReference type="ARBA" id="ARBA00023295"/>
    </source>
</evidence>
<dbReference type="GO" id="GO:0016787">
    <property type="term" value="F:hydrolase activity"/>
    <property type="evidence" value="ECO:0007669"/>
    <property type="project" value="UniProtKB-KW"/>
</dbReference>
<name>A0ABW7EZT3_9BURK</name>
<evidence type="ECO:0000256" key="5">
    <source>
        <dbReference type="SAM" id="SignalP"/>
    </source>
</evidence>
<dbReference type="InterPro" id="IPR041542">
    <property type="entry name" value="GH43_C2"/>
</dbReference>
<dbReference type="InterPro" id="IPR006710">
    <property type="entry name" value="Glyco_hydro_43"/>
</dbReference>
<protein>
    <submittedName>
        <fullName evidence="7">Glycoside hydrolase 43 family protein</fullName>
    </submittedName>
</protein>
<dbReference type="Pfam" id="PF04616">
    <property type="entry name" value="Glyco_hydro_43"/>
    <property type="match status" value="1"/>
</dbReference>
<dbReference type="Gene3D" id="2.115.10.20">
    <property type="entry name" value="Glycosyl hydrolase domain, family 43"/>
    <property type="match status" value="1"/>
</dbReference>
<gene>
    <name evidence="7" type="ORF">ACG00Y_03450</name>
</gene>
<dbReference type="CDD" id="cd09001">
    <property type="entry name" value="GH43_FsAxh1-like"/>
    <property type="match status" value="1"/>
</dbReference>
<proteinExistence type="inferred from homology"/>
<dbReference type="InterPro" id="IPR051795">
    <property type="entry name" value="Glycosyl_Hydrlase_43"/>
</dbReference>
<dbReference type="Proteomes" id="UP001606210">
    <property type="component" value="Unassembled WGS sequence"/>
</dbReference>
<evidence type="ECO:0000259" key="6">
    <source>
        <dbReference type="Pfam" id="PF17851"/>
    </source>
</evidence>
<accession>A0ABW7EZT3</accession>
<dbReference type="PANTHER" id="PTHR42812:SF12">
    <property type="entry name" value="BETA-XYLOSIDASE-RELATED"/>
    <property type="match status" value="1"/>
</dbReference>
<feature type="chain" id="PRO_5045223245" evidence="5">
    <location>
        <begin position="31"/>
        <end position="527"/>
    </location>
</feature>
<feature type="domain" description="Beta-xylosidase C-terminal Concanavalin A-like" evidence="6">
    <location>
        <begin position="325"/>
        <end position="521"/>
    </location>
</feature>
<comment type="similarity">
    <text evidence="1 4">Belongs to the glycosyl hydrolase 43 family.</text>
</comment>
<dbReference type="RefSeq" id="WP_394475984.1">
    <property type="nucleotide sequence ID" value="NZ_JBIGHV010000001.1"/>
</dbReference>
<keyword evidence="8" id="KW-1185">Reference proteome</keyword>
<reference evidence="7 8" key="1">
    <citation type="submission" date="2024-08" db="EMBL/GenBank/DDBJ databases">
        <authorList>
            <person name="Lu H."/>
        </authorList>
    </citation>
    <scope>NUCLEOTIDE SEQUENCE [LARGE SCALE GENOMIC DNA]</scope>
    <source>
        <strain evidence="7 8">LYH14W</strain>
    </source>
</reference>
<dbReference type="SUPFAM" id="SSF75005">
    <property type="entry name" value="Arabinanase/levansucrase/invertase"/>
    <property type="match status" value="1"/>
</dbReference>
<keyword evidence="3 4" id="KW-0326">Glycosidase</keyword>
<dbReference type="InterPro" id="IPR013320">
    <property type="entry name" value="ConA-like_dom_sf"/>
</dbReference>
<dbReference type="Pfam" id="PF17851">
    <property type="entry name" value="GH43_C2"/>
    <property type="match status" value="1"/>
</dbReference>
<feature type="signal peptide" evidence="5">
    <location>
        <begin position="1"/>
        <end position="30"/>
    </location>
</feature>
<organism evidence="7 8">
    <name type="scientific">Pelomonas parva</name>
    <dbReference type="NCBI Taxonomy" id="3299032"/>
    <lineage>
        <taxon>Bacteria</taxon>
        <taxon>Pseudomonadati</taxon>
        <taxon>Pseudomonadota</taxon>
        <taxon>Betaproteobacteria</taxon>
        <taxon>Burkholderiales</taxon>
        <taxon>Sphaerotilaceae</taxon>
        <taxon>Roseateles</taxon>
    </lineage>
</organism>
<evidence type="ECO:0000256" key="2">
    <source>
        <dbReference type="ARBA" id="ARBA00022801"/>
    </source>
</evidence>
<evidence type="ECO:0000313" key="8">
    <source>
        <dbReference type="Proteomes" id="UP001606210"/>
    </source>
</evidence>
<comment type="caution">
    <text evidence="7">The sequence shown here is derived from an EMBL/GenBank/DDBJ whole genome shotgun (WGS) entry which is preliminary data.</text>
</comment>
<keyword evidence="2 4" id="KW-0378">Hydrolase</keyword>
<evidence type="ECO:0000313" key="7">
    <source>
        <dbReference type="EMBL" id="MFG6428950.1"/>
    </source>
</evidence>
<keyword evidence="5" id="KW-0732">Signal</keyword>
<dbReference type="SUPFAM" id="SSF49899">
    <property type="entry name" value="Concanavalin A-like lectins/glucanases"/>
    <property type="match status" value="1"/>
</dbReference>
<dbReference type="EMBL" id="JBIGHV010000001">
    <property type="protein sequence ID" value="MFG6428950.1"/>
    <property type="molecule type" value="Genomic_DNA"/>
</dbReference>
<evidence type="ECO:0000256" key="4">
    <source>
        <dbReference type="RuleBase" id="RU361187"/>
    </source>
</evidence>
<dbReference type="PANTHER" id="PTHR42812">
    <property type="entry name" value="BETA-XYLOSIDASE"/>
    <property type="match status" value="1"/>
</dbReference>
<sequence>MKFPLASLASRVALALGAAGLLLAGLPALAWQADNGDGSYSNPPLNADYPDPDVIRVGHDFYFATTTFANSPGLRILHSRDLVNWRIAGHVLPRLEGGPAFDLTGGSVYRRGVFAPSLRFHDGEFVIAFTVVGQNTRICRAVQVAGPWRCHSLDRAAFDPGLFFDRDGSAFIATAIGSDGTVTLLSLDKSLSRVTEARKVHYIPGAEGSKLIRRGDWYYLFNAIPRRLAMTISRAKALTGPWETINAIDTATSGGHQGAIVDLADGRWWGFVMQDKPAIGRITNFSPIFWQDDWPVWGTPEAPGRVPARAVKPVQGQPLAQPDTSDEFDRPQLGLQWAWNHNPDDTRWSLAERPGWLRLKATRADGFWTARNTLTQKGQGPYSRGDVRLDLSGLAAGDRCGLGTLGKVNAGIAAVRTEDGRLRLERHTIIDNGDRQPATTLPGPSAALDANGVTLRLEMDFVRARGRLSWLDGEAAKPLGDEFELIYDWRTGTFQGPQVALFCFNTGTGKAGQVDVDWFRFSDKRAE</sequence>
<dbReference type="Gene3D" id="2.60.120.200">
    <property type="match status" value="1"/>
</dbReference>
<dbReference type="InterPro" id="IPR023296">
    <property type="entry name" value="Glyco_hydro_beta-prop_sf"/>
</dbReference>
<evidence type="ECO:0000256" key="1">
    <source>
        <dbReference type="ARBA" id="ARBA00009865"/>
    </source>
</evidence>